<feature type="region of interest" description="Disordered" evidence="5">
    <location>
        <begin position="1"/>
        <end position="31"/>
    </location>
</feature>
<evidence type="ECO:0000256" key="3">
    <source>
        <dbReference type="ARBA" id="ARBA00022989"/>
    </source>
</evidence>
<accession>A0ABR0F004</accession>
<dbReference type="PANTHER" id="PTHR23502">
    <property type="entry name" value="MAJOR FACILITATOR SUPERFAMILY"/>
    <property type="match status" value="1"/>
</dbReference>
<feature type="transmembrane region" description="Helical" evidence="6">
    <location>
        <begin position="197"/>
        <end position="214"/>
    </location>
</feature>
<protein>
    <recommendedName>
        <fullName evidence="7">Major facilitator superfamily (MFS) profile domain-containing protein</fullName>
    </recommendedName>
</protein>
<dbReference type="PANTHER" id="PTHR23502:SF48">
    <property type="entry name" value="MULTIDRUG TRANSPORTER, PUTATIVE (AFU_ORTHOLOGUE AFUA_5G02700)-RELATED"/>
    <property type="match status" value="1"/>
</dbReference>
<feature type="transmembrane region" description="Helical" evidence="6">
    <location>
        <begin position="359"/>
        <end position="386"/>
    </location>
</feature>
<dbReference type="PROSITE" id="PS50850">
    <property type="entry name" value="MFS"/>
    <property type="match status" value="1"/>
</dbReference>
<keyword evidence="3 6" id="KW-1133">Transmembrane helix</keyword>
<reference evidence="8 9" key="1">
    <citation type="journal article" date="2023" name="G3 (Bethesda)">
        <title>A chromosome-level genome assembly of Zasmidium syzygii isolated from banana leaves.</title>
        <authorList>
            <person name="van Westerhoven A.C."/>
            <person name="Mehrabi R."/>
            <person name="Talebi R."/>
            <person name="Steentjes M.B.F."/>
            <person name="Corcolon B."/>
            <person name="Chong P.A."/>
            <person name="Kema G.H.J."/>
            <person name="Seidl M.F."/>
        </authorList>
    </citation>
    <scope>NUCLEOTIDE SEQUENCE [LARGE SCALE GENOMIC DNA]</scope>
    <source>
        <strain evidence="8 9">P124</strain>
    </source>
</reference>
<evidence type="ECO:0000256" key="5">
    <source>
        <dbReference type="SAM" id="MobiDB-lite"/>
    </source>
</evidence>
<sequence>MAESSESSSRHSIEDEKERTRPERIHSNNGEFDDIVNLPYRTLTSEANMGEYVTEQPTGLQPVVTNKTGKSERYELVTFTPGDKENPKNWSKAYKWYCTLIVALTCFAVAFDSAVITAGIEGPMREFGVSEEVSLLTVTLFVVGFGVGPMAFAPLSEIVGRRKIYASTLLIAVVFIIPCAVAKNIGTLLVCRAIDGIAFSAPMTLVGGTLADLWKNEERGVPMAFFSAAPFIGPAIGPLIGGFTFDNLSWRWLYWLQLILSGFCWFLITFTVPETYAPTILARRARKMRKEQNEDKFVTEQDLDMRPLSERLRVFLIRPFQLLFMEPIVFFISLYMSVLYGLLYMFFVAYPIIYQKGKGYSASITGLMFIPIAVGVIMSAACSPFVNKHYLSLVKKHNGKPPAEARLIPMMLSCWFIPIGLFIFAWTSYPSLPWYGPSIFGGWFVGFGFIFLYNSANNYLVDSYQHQAASALAAKTFIRSFWGAAVVLFTNQMYNRLGYQWASSLLAFIGLACCAIPYVFYFKGAAIRKLSHFAYAGDEEDNRKGPQ</sequence>
<dbReference type="InterPro" id="IPR011701">
    <property type="entry name" value="MFS"/>
</dbReference>
<feature type="domain" description="Major facilitator superfamily (MFS) profile" evidence="7">
    <location>
        <begin position="98"/>
        <end position="527"/>
    </location>
</feature>
<dbReference type="Proteomes" id="UP001305779">
    <property type="component" value="Unassembled WGS sequence"/>
</dbReference>
<feature type="transmembrane region" description="Helical" evidence="6">
    <location>
        <begin position="164"/>
        <end position="185"/>
    </location>
</feature>
<keyword evidence="4 6" id="KW-0472">Membrane</keyword>
<feature type="compositionally biased region" description="Basic and acidic residues" evidence="5">
    <location>
        <begin position="8"/>
        <end position="26"/>
    </location>
</feature>
<comment type="caution">
    <text evidence="8">The sequence shown here is derived from an EMBL/GenBank/DDBJ whole genome shotgun (WGS) entry which is preliminary data.</text>
</comment>
<keyword evidence="9" id="KW-1185">Reference proteome</keyword>
<organism evidence="8 9">
    <name type="scientific">Zasmidium cellare</name>
    <name type="common">Wine cellar mold</name>
    <name type="synonym">Racodium cellare</name>
    <dbReference type="NCBI Taxonomy" id="395010"/>
    <lineage>
        <taxon>Eukaryota</taxon>
        <taxon>Fungi</taxon>
        <taxon>Dikarya</taxon>
        <taxon>Ascomycota</taxon>
        <taxon>Pezizomycotina</taxon>
        <taxon>Dothideomycetes</taxon>
        <taxon>Dothideomycetidae</taxon>
        <taxon>Mycosphaerellales</taxon>
        <taxon>Mycosphaerellaceae</taxon>
        <taxon>Zasmidium</taxon>
    </lineage>
</organism>
<evidence type="ECO:0000313" key="9">
    <source>
        <dbReference type="Proteomes" id="UP001305779"/>
    </source>
</evidence>
<evidence type="ECO:0000313" key="8">
    <source>
        <dbReference type="EMBL" id="KAK4506668.1"/>
    </source>
</evidence>
<feature type="transmembrane region" description="Helical" evidence="6">
    <location>
        <begin position="435"/>
        <end position="456"/>
    </location>
</feature>
<dbReference type="Pfam" id="PF07690">
    <property type="entry name" value="MFS_1"/>
    <property type="match status" value="1"/>
</dbReference>
<keyword evidence="2 6" id="KW-0812">Transmembrane</keyword>
<feature type="transmembrane region" description="Helical" evidence="6">
    <location>
        <begin position="501"/>
        <end position="521"/>
    </location>
</feature>
<dbReference type="InterPro" id="IPR036259">
    <property type="entry name" value="MFS_trans_sf"/>
</dbReference>
<dbReference type="InterPro" id="IPR020846">
    <property type="entry name" value="MFS_dom"/>
</dbReference>
<feature type="transmembrane region" description="Helical" evidence="6">
    <location>
        <begin position="468"/>
        <end position="489"/>
    </location>
</feature>
<feature type="transmembrane region" description="Helical" evidence="6">
    <location>
        <begin position="96"/>
        <end position="120"/>
    </location>
</feature>
<comment type="subcellular location">
    <subcellularLocation>
        <location evidence="1">Membrane</location>
        <topology evidence="1">Multi-pass membrane protein</topology>
    </subcellularLocation>
</comment>
<feature type="transmembrane region" description="Helical" evidence="6">
    <location>
        <begin position="407"/>
        <end position="429"/>
    </location>
</feature>
<name>A0ABR0F004_ZASCE</name>
<feature type="transmembrane region" description="Helical" evidence="6">
    <location>
        <begin position="132"/>
        <end position="152"/>
    </location>
</feature>
<dbReference type="SUPFAM" id="SSF103473">
    <property type="entry name" value="MFS general substrate transporter"/>
    <property type="match status" value="1"/>
</dbReference>
<feature type="transmembrane region" description="Helical" evidence="6">
    <location>
        <begin position="328"/>
        <end position="353"/>
    </location>
</feature>
<gene>
    <name evidence="8" type="ORF">PRZ48_000400</name>
</gene>
<feature type="transmembrane region" description="Helical" evidence="6">
    <location>
        <begin position="252"/>
        <end position="281"/>
    </location>
</feature>
<evidence type="ECO:0000256" key="2">
    <source>
        <dbReference type="ARBA" id="ARBA00022692"/>
    </source>
</evidence>
<evidence type="ECO:0000256" key="1">
    <source>
        <dbReference type="ARBA" id="ARBA00004141"/>
    </source>
</evidence>
<feature type="transmembrane region" description="Helical" evidence="6">
    <location>
        <begin position="221"/>
        <end position="240"/>
    </location>
</feature>
<evidence type="ECO:0000256" key="4">
    <source>
        <dbReference type="ARBA" id="ARBA00023136"/>
    </source>
</evidence>
<dbReference type="Gene3D" id="1.20.1250.20">
    <property type="entry name" value="MFS general substrate transporter like domains"/>
    <property type="match status" value="1"/>
</dbReference>
<evidence type="ECO:0000259" key="7">
    <source>
        <dbReference type="PROSITE" id="PS50850"/>
    </source>
</evidence>
<proteinExistence type="predicted"/>
<dbReference type="EMBL" id="JAXOVC010000001">
    <property type="protein sequence ID" value="KAK4506668.1"/>
    <property type="molecule type" value="Genomic_DNA"/>
</dbReference>
<evidence type="ECO:0000256" key="6">
    <source>
        <dbReference type="SAM" id="Phobius"/>
    </source>
</evidence>
<dbReference type="CDD" id="cd17323">
    <property type="entry name" value="MFS_Tpo1_MDR_like"/>
    <property type="match status" value="1"/>
</dbReference>